<keyword evidence="2" id="KW-1185">Reference proteome</keyword>
<evidence type="ECO:0000313" key="1">
    <source>
        <dbReference type="EMBL" id="ORX39826.1"/>
    </source>
</evidence>
<comment type="caution">
    <text evidence="1">The sequence shown here is derived from an EMBL/GenBank/DDBJ whole genome shotgun (WGS) entry which is preliminary data.</text>
</comment>
<dbReference type="AlphaFoldDB" id="A0A1Y1UQW3"/>
<accession>A0A1Y1UQW3</accession>
<organism evidence="1 2">
    <name type="scientific">Kockovaella imperatae</name>
    <dbReference type="NCBI Taxonomy" id="4999"/>
    <lineage>
        <taxon>Eukaryota</taxon>
        <taxon>Fungi</taxon>
        <taxon>Dikarya</taxon>
        <taxon>Basidiomycota</taxon>
        <taxon>Agaricomycotina</taxon>
        <taxon>Tremellomycetes</taxon>
        <taxon>Tremellales</taxon>
        <taxon>Cuniculitremaceae</taxon>
        <taxon>Kockovaella</taxon>
    </lineage>
</organism>
<name>A0A1Y1UQW3_9TREE</name>
<dbReference type="RefSeq" id="XP_021873611.1">
    <property type="nucleotide sequence ID" value="XM_022012247.1"/>
</dbReference>
<dbReference type="InParanoid" id="A0A1Y1UQW3"/>
<reference evidence="1 2" key="1">
    <citation type="submission" date="2017-03" db="EMBL/GenBank/DDBJ databases">
        <title>Widespread Adenine N6-methylation of Active Genes in Fungi.</title>
        <authorList>
            <consortium name="DOE Joint Genome Institute"/>
            <person name="Mondo S.J."/>
            <person name="Dannebaum R.O."/>
            <person name="Kuo R.C."/>
            <person name="Louie K.B."/>
            <person name="Bewick A.J."/>
            <person name="Labutti K."/>
            <person name="Haridas S."/>
            <person name="Kuo A."/>
            <person name="Salamov A."/>
            <person name="Ahrendt S.R."/>
            <person name="Lau R."/>
            <person name="Bowen B.P."/>
            <person name="Lipzen A."/>
            <person name="Sullivan W."/>
            <person name="Andreopoulos W.B."/>
            <person name="Clum A."/>
            <person name="Lindquist E."/>
            <person name="Daum C."/>
            <person name="Northen T.R."/>
            <person name="Ramamoorthy G."/>
            <person name="Schmitz R.J."/>
            <person name="Gryganskyi A."/>
            <person name="Culley D."/>
            <person name="Magnuson J."/>
            <person name="James T.Y."/>
            <person name="O'Malley M.A."/>
            <person name="Stajich J.E."/>
            <person name="Spatafora J.W."/>
            <person name="Visel A."/>
            <person name="Grigoriev I.V."/>
        </authorList>
    </citation>
    <scope>NUCLEOTIDE SEQUENCE [LARGE SCALE GENOMIC DNA]</scope>
    <source>
        <strain evidence="1 2">NRRL Y-17943</strain>
    </source>
</reference>
<sequence>MNESSVSDQITCPARGNGQCPFQERPLILNNLYSSSSFTTARGKTTARDLNSGSSHWSYYIPQKRISRGFIECVSVLLYAIPQEVFRTLIEICVGFPWLGIFLGLTLYESAAVRMSPHLIHSTLPRLIQGTYHALMERSTFGPVLLATPFF</sequence>
<protein>
    <submittedName>
        <fullName evidence="1">Uncharacterized protein</fullName>
    </submittedName>
</protein>
<evidence type="ECO:0000313" key="2">
    <source>
        <dbReference type="Proteomes" id="UP000193218"/>
    </source>
</evidence>
<dbReference type="EMBL" id="NBSH01000002">
    <property type="protein sequence ID" value="ORX39826.1"/>
    <property type="molecule type" value="Genomic_DNA"/>
</dbReference>
<dbReference type="GeneID" id="33554055"/>
<proteinExistence type="predicted"/>
<gene>
    <name evidence="1" type="ORF">BD324DRAFT_237623</name>
</gene>
<dbReference type="Proteomes" id="UP000193218">
    <property type="component" value="Unassembled WGS sequence"/>
</dbReference>